<keyword evidence="8" id="KW-0067">ATP-binding</keyword>
<dbReference type="Proteomes" id="UP000479692">
    <property type="component" value="Unassembled WGS sequence"/>
</dbReference>
<evidence type="ECO:0000313" key="19">
    <source>
        <dbReference type="Proteomes" id="UP000479692"/>
    </source>
</evidence>
<comment type="subcellular location">
    <subcellularLocation>
        <location evidence="2">Cell inner membrane</location>
        <topology evidence="2">Multi-pass membrane protein</topology>
    </subcellularLocation>
</comment>
<feature type="domain" description="Response regulatory" evidence="17">
    <location>
        <begin position="448"/>
        <end position="564"/>
    </location>
</feature>
<feature type="domain" description="Histidine kinase" evidence="16">
    <location>
        <begin position="204"/>
        <end position="425"/>
    </location>
</feature>
<dbReference type="Pfam" id="PF00072">
    <property type="entry name" value="Response_reg"/>
    <property type="match status" value="1"/>
</dbReference>
<dbReference type="CDD" id="cd00082">
    <property type="entry name" value="HisKA"/>
    <property type="match status" value="1"/>
</dbReference>
<dbReference type="InterPro" id="IPR011006">
    <property type="entry name" value="CheY-like_superfamily"/>
</dbReference>
<comment type="subunit">
    <text evidence="11">At low DSF concentrations, interacts with RpfF.</text>
</comment>
<evidence type="ECO:0000313" key="18">
    <source>
        <dbReference type="EMBL" id="MUV15483.1"/>
    </source>
</evidence>
<dbReference type="PANTHER" id="PTHR45339:SF1">
    <property type="entry name" value="HYBRID SIGNAL TRANSDUCTION HISTIDINE KINASE J"/>
    <property type="match status" value="1"/>
</dbReference>
<keyword evidence="7" id="KW-0418">Kinase</keyword>
<dbReference type="CDD" id="cd17546">
    <property type="entry name" value="REC_hyHK_CKI1_RcsC-like"/>
    <property type="match status" value="1"/>
</dbReference>
<evidence type="ECO:0000259" key="17">
    <source>
        <dbReference type="PROSITE" id="PS50110"/>
    </source>
</evidence>
<dbReference type="GO" id="GO:0005524">
    <property type="term" value="F:ATP binding"/>
    <property type="evidence" value="ECO:0007669"/>
    <property type="project" value="UniProtKB-KW"/>
</dbReference>
<keyword evidence="4 13" id="KW-0597">Phosphoprotein</keyword>
<dbReference type="GO" id="GO:0005886">
    <property type="term" value="C:plasma membrane"/>
    <property type="evidence" value="ECO:0007669"/>
    <property type="project" value="UniProtKB-SubCell"/>
</dbReference>
<keyword evidence="19" id="KW-1185">Reference proteome</keyword>
<evidence type="ECO:0000256" key="11">
    <source>
        <dbReference type="ARBA" id="ARBA00064003"/>
    </source>
</evidence>
<dbReference type="InterPro" id="IPR036890">
    <property type="entry name" value="HATPase_C_sf"/>
</dbReference>
<keyword evidence="15" id="KW-0472">Membrane</keyword>
<evidence type="ECO:0000256" key="14">
    <source>
        <dbReference type="SAM" id="Coils"/>
    </source>
</evidence>
<keyword evidence="15" id="KW-0812">Transmembrane</keyword>
<evidence type="ECO:0000256" key="4">
    <source>
        <dbReference type="ARBA" id="ARBA00022553"/>
    </source>
</evidence>
<dbReference type="Gene3D" id="1.10.287.130">
    <property type="match status" value="1"/>
</dbReference>
<dbReference type="InterPro" id="IPR001789">
    <property type="entry name" value="Sig_transdc_resp-reg_receiver"/>
</dbReference>
<dbReference type="InterPro" id="IPR003661">
    <property type="entry name" value="HisK_dim/P_dom"/>
</dbReference>
<keyword evidence="6" id="KW-0547">Nucleotide-binding</keyword>
<feature type="transmembrane region" description="Helical" evidence="15">
    <location>
        <begin position="12"/>
        <end position="34"/>
    </location>
</feature>
<dbReference type="Pfam" id="PF02518">
    <property type="entry name" value="HATPase_c"/>
    <property type="match status" value="1"/>
</dbReference>
<dbReference type="InterPro" id="IPR036097">
    <property type="entry name" value="HisK_dim/P_sf"/>
</dbReference>
<dbReference type="SMART" id="SM00448">
    <property type="entry name" value="REC"/>
    <property type="match status" value="1"/>
</dbReference>
<dbReference type="PRINTS" id="PR00344">
    <property type="entry name" value="BCTRLSENSOR"/>
</dbReference>
<dbReference type="InterPro" id="IPR004358">
    <property type="entry name" value="Sig_transdc_His_kin-like_C"/>
</dbReference>
<dbReference type="EMBL" id="WOXT01000005">
    <property type="protein sequence ID" value="MUV15483.1"/>
    <property type="molecule type" value="Genomic_DNA"/>
</dbReference>
<dbReference type="SUPFAM" id="SSF55785">
    <property type="entry name" value="PYP-like sensor domain (PAS domain)"/>
    <property type="match status" value="1"/>
</dbReference>
<dbReference type="InterPro" id="IPR005467">
    <property type="entry name" value="His_kinase_dom"/>
</dbReference>
<dbReference type="EC" id="2.7.13.3" evidence="3"/>
<dbReference type="Gene3D" id="3.30.450.20">
    <property type="entry name" value="PAS domain"/>
    <property type="match status" value="1"/>
</dbReference>
<evidence type="ECO:0000256" key="5">
    <source>
        <dbReference type="ARBA" id="ARBA00022679"/>
    </source>
</evidence>
<keyword evidence="5" id="KW-0808">Transferase</keyword>
<dbReference type="CDD" id="cd16922">
    <property type="entry name" value="HATPase_EvgS-ArcB-TorS-like"/>
    <property type="match status" value="1"/>
</dbReference>
<dbReference type="InterPro" id="IPR035965">
    <property type="entry name" value="PAS-like_dom_sf"/>
</dbReference>
<evidence type="ECO:0000256" key="3">
    <source>
        <dbReference type="ARBA" id="ARBA00012438"/>
    </source>
</evidence>
<gene>
    <name evidence="18" type="ORF">GN331_14850</name>
</gene>
<evidence type="ECO:0000256" key="13">
    <source>
        <dbReference type="PROSITE-ProRule" id="PRU00169"/>
    </source>
</evidence>
<dbReference type="Pfam" id="PF00512">
    <property type="entry name" value="HisKA"/>
    <property type="match status" value="1"/>
</dbReference>
<sequence>MPSTPTLPRMEPMLASVLIAIALLAVAAALWLAWRLRTMRAQLAESESRRNRLAEVANSVPGAIIEYLVRFDGATSLEFASTPAATLSGLPVDVILKDYTEFEKLMDPDDVMPVRMQVGAAAMALTPVRVEYPITHAVTGERRWLTAFGTPTAVAEGVLFRGHVLDITEQHDTQVKLAQALEELERARESAEQANAAKSTFLANMSHEIRTPLNAVIGMSHLLLKSDLSPRQRGFADRIHQAGGFLLRVINDVLDVSKIDAGMLRIEQVPFDVRESLRNVVAMAMERAAARGLEVVVHVADDVPHWVIGDSFRLEQILVNYVGNAIKFTDTGEVAIGARLLDVEGQRVRVRFHVRDTGVGIPEEVQTQLFKSFHQADASTTRRYGGTGLGLAISRKLAEAMQGSVGVESIVGRGSTFWLELPFDVTDAPAESNDVVAAVDVSHLRGRRILLAEDNLFNQEVARAQLDELGVEVDIVDDGAQAVGRAQAGDYALILMDMQMPVLDGLEATRTLRNDARLRDIPIIAMTANVLEHDRQRCRDAGMNDFIGKPFEPDALRAVLLKWLAAAPAAG</sequence>
<protein>
    <recommendedName>
        <fullName evidence="12">Sensory/regulatory protein RpfC</fullName>
        <ecNumber evidence="3">2.7.13.3</ecNumber>
    </recommendedName>
</protein>
<reference evidence="18 19" key="1">
    <citation type="submission" date="2019-12" db="EMBL/GenBank/DDBJ databases">
        <authorList>
            <person name="Xu J."/>
        </authorList>
    </citation>
    <scope>NUCLEOTIDE SEQUENCE [LARGE SCALE GENOMIC DNA]</scope>
    <source>
        <strain evidence="18 19">HX-5-24</strain>
    </source>
</reference>
<dbReference type="PROSITE" id="PS50109">
    <property type="entry name" value="HIS_KIN"/>
    <property type="match status" value="1"/>
</dbReference>
<dbReference type="AlphaFoldDB" id="A0A7C9LQI3"/>
<dbReference type="SMART" id="SM00388">
    <property type="entry name" value="HisKA"/>
    <property type="match status" value="1"/>
</dbReference>
<dbReference type="SUPFAM" id="SSF55874">
    <property type="entry name" value="ATPase domain of HSP90 chaperone/DNA topoisomerase II/histidine kinase"/>
    <property type="match status" value="1"/>
</dbReference>
<feature type="coiled-coil region" evidence="14">
    <location>
        <begin position="170"/>
        <end position="197"/>
    </location>
</feature>
<dbReference type="GO" id="GO:0000155">
    <property type="term" value="F:phosphorelay sensor kinase activity"/>
    <property type="evidence" value="ECO:0007669"/>
    <property type="project" value="InterPro"/>
</dbReference>
<comment type="caution">
    <text evidence="18">The sequence shown here is derived from an EMBL/GenBank/DDBJ whole genome shotgun (WGS) entry which is preliminary data.</text>
</comment>
<keyword evidence="15" id="KW-1133">Transmembrane helix</keyword>
<dbReference type="SUPFAM" id="SSF52172">
    <property type="entry name" value="CheY-like"/>
    <property type="match status" value="1"/>
</dbReference>
<dbReference type="Gene3D" id="3.30.565.10">
    <property type="entry name" value="Histidine kinase-like ATPase, C-terminal domain"/>
    <property type="match status" value="1"/>
</dbReference>
<evidence type="ECO:0000256" key="15">
    <source>
        <dbReference type="SAM" id="Phobius"/>
    </source>
</evidence>
<feature type="modified residue" description="4-aspartylphosphate" evidence="13">
    <location>
        <position position="497"/>
    </location>
</feature>
<evidence type="ECO:0000256" key="12">
    <source>
        <dbReference type="ARBA" id="ARBA00068150"/>
    </source>
</evidence>
<evidence type="ECO:0000256" key="8">
    <source>
        <dbReference type="ARBA" id="ARBA00022840"/>
    </source>
</evidence>
<dbReference type="PANTHER" id="PTHR45339">
    <property type="entry name" value="HYBRID SIGNAL TRANSDUCTION HISTIDINE KINASE J"/>
    <property type="match status" value="1"/>
</dbReference>
<evidence type="ECO:0000259" key="16">
    <source>
        <dbReference type="PROSITE" id="PS50109"/>
    </source>
</evidence>
<evidence type="ECO:0000256" key="1">
    <source>
        <dbReference type="ARBA" id="ARBA00000085"/>
    </source>
</evidence>
<dbReference type="PROSITE" id="PS50110">
    <property type="entry name" value="RESPONSE_REGULATORY"/>
    <property type="match status" value="1"/>
</dbReference>
<dbReference type="FunFam" id="3.30.565.10:FF:000010">
    <property type="entry name" value="Sensor histidine kinase RcsC"/>
    <property type="match status" value="1"/>
</dbReference>
<evidence type="ECO:0000256" key="6">
    <source>
        <dbReference type="ARBA" id="ARBA00022741"/>
    </source>
</evidence>
<dbReference type="Gene3D" id="3.40.50.2300">
    <property type="match status" value="1"/>
</dbReference>
<evidence type="ECO:0000256" key="9">
    <source>
        <dbReference type="ARBA" id="ARBA00023012"/>
    </source>
</evidence>
<dbReference type="FunFam" id="1.10.287.130:FF:000002">
    <property type="entry name" value="Two-component osmosensing histidine kinase"/>
    <property type="match status" value="1"/>
</dbReference>
<evidence type="ECO:0000256" key="7">
    <source>
        <dbReference type="ARBA" id="ARBA00022777"/>
    </source>
</evidence>
<evidence type="ECO:0000256" key="10">
    <source>
        <dbReference type="ARBA" id="ARBA00023026"/>
    </source>
</evidence>
<accession>A0A7C9LQI3</accession>
<keyword evidence="10" id="KW-0843">Virulence</keyword>
<name>A0A7C9LQI3_9GAMM</name>
<organism evidence="18 19">
    <name type="scientific">Noviluteimonas gilva</name>
    <dbReference type="NCBI Taxonomy" id="2682097"/>
    <lineage>
        <taxon>Bacteria</taxon>
        <taxon>Pseudomonadati</taxon>
        <taxon>Pseudomonadota</taxon>
        <taxon>Gammaproteobacteria</taxon>
        <taxon>Lysobacterales</taxon>
        <taxon>Lysobacteraceae</taxon>
        <taxon>Noviluteimonas</taxon>
    </lineage>
</organism>
<evidence type="ECO:0000256" key="2">
    <source>
        <dbReference type="ARBA" id="ARBA00004429"/>
    </source>
</evidence>
<dbReference type="InterPro" id="IPR003594">
    <property type="entry name" value="HATPase_dom"/>
</dbReference>
<dbReference type="SUPFAM" id="SSF47384">
    <property type="entry name" value="Homodimeric domain of signal transducing histidine kinase"/>
    <property type="match status" value="1"/>
</dbReference>
<dbReference type="SMART" id="SM00387">
    <property type="entry name" value="HATPase_c"/>
    <property type="match status" value="1"/>
</dbReference>
<keyword evidence="14" id="KW-0175">Coiled coil</keyword>
<keyword evidence="9" id="KW-0902">Two-component regulatory system</keyword>
<proteinExistence type="predicted"/>
<comment type="catalytic activity">
    <reaction evidence="1">
        <text>ATP + protein L-histidine = ADP + protein N-phospho-L-histidine.</text>
        <dbReference type="EC" id="2.7.13.3"/>
    </reaction>
</comment>